<proteinExistence type="predicted"/>
<accession>A0A9W9WQX4</accession>
<gene>
    <name evidence="1" type="ORF">N7539_008513</name>
</gene>
<dbReference type="Proteomes" id="UP001148312">
    <property type="component" value="Unassembled WGS sequence"/>
</dbReference>
<dbReference type="EMBL" id="JAPWDQ010000013">
    <property type="protein sequence ID" value="KAJ5471944.1"/>
    <property type="molecule type" value="Genomic_DNA"/>
</dbReference>
<reference evidence="1" key="1">
    <citation type="submission" date="2022-12" db="EMBL/GenBank/DDBJ databases">
        <authorList>
            <person name="Petersen C."/>
        </authorList>
    </citation>
    <scope>NUCLEOTIDE SEQUENCE</scope>
    <source>
        <strain evidence="1">IBT 30728</strain>
    </source>
</reference>
<organism evidence="1 2">
    <name type="scientific">Penicillium diatomitis</name>
    <dbReference type="NCBI Taxonomy" id="2819901"/>
    <lineage>
        <taxon>Eukaryota</taxon>
        <taxon>Fungi</taxon>
        <taxon>Dikarya</taxon>
        <taxon>Ascomycota</taxon>
        <taxon>Pezizomycotina</taxon>
        <taxon>Eurotiomycetes</taxon>
        <taxon>Eurotiomycetidae</taxon>
        <taxon>Eurotiales</taxon>
        <taxon>Aspergillaceae</taxon>
        <taxon>Penicillium</taxon>
    </lineage>
</organism>
<name>A0A9W9WQX4_9EURO</name>
<dbReference type="AlphaFoldDB" id="A0A9W9WQX4"/>
<evidence type="ECO:0000313" key="2">
    <source>
        <dbReference type="Proteomes" id="UP001148312"/>
    </source>
</evidence>
<protein>
    <submittedName>
        <fullName evidence="1">Uncharacterized protein</fullName>
    </submittedName>
</protein>
<comment type="caution">
    <text evidence="1">The sequence shown here is derived from an EMBL/GenBank/DDBJ whole genome shotgun (WGS) entry which is preliminary data.</text>
</comment>
<evidence type="ECO:0000313" key="1">
    <source>
        <dbReference type="EMBL" id="KAJ5471944.1"/>
    </source>
</evidence>
<reference evidence="1" key="2">
    <citation type="journal article" date="2023" name="IMA Fungus">
        <title>Comparative genomic study of the Penicillium genus elucidates a diverse pangenome and 15 lateral gene transfer events.</title>
        <authorList>
            <person name="Petersen C."/>
            <person name="Sorensen T."/>
            <person name="Nielsen M.R."/>
            <person name="Sondergaard T.E."/>
            <person name="Sorensen J.L."/>
            <person name="Fitzpatrick D.A."/>
            <person name="Frisvad J.C."/>
            <person name="Nielsen K.L."/>
        </authorList>
    </citation>
    <scope>NUCLEOTIDE SEQUENCE</scope>
    <source>
        <strain evidence="1">IBT 30728</strain>
    </source>
</reference>
<dbReference type="GeneID" id="81628358"/>
<keyword evidence="2" id="KW-1185">Reference proteome</keyword>
<dbReference type="RefSeq" id="XP_056786490.1">
    <property type="nucleotide sequence ID" value="XM_056938108.1"/>
</dbReference>
<sequence>MIDWVCAVNGRDAEVVNIISILILPCALKKEAAGQPSPYAQPTALLFPSTPPLRLGIRQG</sequence>